<dbReference type="GO" id="GO:0004331">
    <property type="term" value="F:fructose-2,6-bisphosphate 2-phosphatase activity"/>
    <property type="evidence" value="ECO:0007669"/>
    <property type="project" value="TreeGrafter"/>
</dbReference>
<evidence type="ECO:0000256" key="1">
    <source>
        <dbReference type="ARBA" id="ARBA00022801"/>
    </source>
</evidence>
<dbReference type="InterPro" id="IPR029033">
    <property type="entry name" value="His_PPase_superfam"/>
</dbReference>
<dbReference type="InterPro" id="IPR051695">
    <property type="entry name" value="Phosphoglycerate_Mutase"/>
</dbReference>
<dbReference type="AlphaFoldDB" id="A0A2V4R884"/>
<dbReference type="PANTHER" id="PTHR46517">
    <property type="entry name" value="FRUCTOSE-2,6-BISPHOSPHATASE TIGAR"/>
    <property type="match status" value="1"/>
</dbReference>
<dbReference type="RefSeq" id="WP_110555304.1">
    <property type="nucleotide sequence ID" value="NZ_NKUB01000001.1"/>
</dbReference>
<dbReference type="SUPFAM" id="SSF53254">
    <property type="entry name" value="Phosphoglycerate mutase-like"/>
    <property type="match status" value="1"/>
</dbReference>
<dbReference type="PANTHER" id="PTHR46517:SF1">
    <property type="entry name" value="FRUCTOSE-2,6-BISPHOSPHATASE TIGAR"/>
    <property type="match status" value="1"/>
</dbReference>
<gene>
    <name evidence="2" type="ORF">CFR76_00185</name>
</gene>
<dbReference type="Proteomes" id="UP000247371">
    <property type="component" value="Unassembled WGS sequence"/>
</dbReference>
<comment type="caution">
    <text evidence="2">The sequence shown here is derived from an EMBL/GenBank/DDBJ whole genome shotgun (WGS) entry which is preliminary data.</text>
</comment>
<dbReference type="InterPro" id="IPR013078">
    <property type="entry name" value="His_Pase_superF_clade-1"/>
</dbReference>
<sequence length="219" mass="24045">MTDRFAVVLARHPAVMGAEGLCYGQRDVALADGWERMADGLRTVMQGVGCRILFSSPARRCQMVAERVARFMNLELKVDSRLREISFGEWEGRPWTHISRAALDAWAADVSGFTPPGGENGSDLRARVRHFWTEMQQRGQSCAVLTHGGPLRLMHGMVHGMPGSLLAPSPPMGSVRVIEQGLPGFRTGQPGSHIPPQLPLHQERLRFGRQSAAARTGTL</sequence>
<name>A0A2V4R884_9PROT</name>
<protein>
    <submittedName>
        <fullName evidence="2">Phosphoglycerate mutase</fullName>
    </submittedName>
</protein>
<dbReference type="GO" id="GO:0005829">
    <property type="term" value="C:cytosol"/>
    <property type="evidence" value="ECO:0007669"/>
    <property type="project" value="TreeGrafter"/>
</dbReference>
<keyword evidence="1" id="KW-0378">Hydrolase</keyword>
<dbReference type="GO" id="GO:0045820">
    <property type="term" value="P:negative regulation of glycolytic process"/>
    <property type="evidence" value="ECO:0007669"/>
    <property type="project" value="TreeGrafter"/>
</dbReference>
<dbReference type="EMBL" id="NKUB01000001">
    <property type="protein sequence ID" value="PYD71139.1"/>
    <property type="molecule type" value="Genomic_DNA"/>
</dbReference>
<dbReference type="GO" id="GO:0043456">
    <property type="term" value="P:regulation of pentose-phosphate shunt"/>
    <property type="evidence" value="ECO:0007669"/>
    <property type="project" value="TreeGrafter"/>
</dbReference>
<keyword evidence="3" id="KW-1185">Reference proteome</keyword>
<evidence type="ECO:0000313" key="2">
    <source>
        <dbReference type="EMBL" id="PYD71139.1"/>
    </source>
</evidence>
<dbReference type="SMART" id="SM00855">
    <property type="entry name" value="PGAM"/>
    <property type="match status" value="1"/>
</dbReference>
<evidence type="ECO:0000313" key="3">
    <source>
        <dbReference type="Proteomes" id="UP000247371"/>
    </source>
</evidence>
<organism evidence="2 3">
    <name type="scientific">Komagataeibacter swingsii</name>
    <dbReference type="NCBI Taxonomy" id="215220"/>
    <lineage>
        <taxon>Bacteria</taxon>
        <taxon>Pseudomonadati</taxon>
        <taxon>Pseudomonadota</taxon>
        <taxon>Alphaproteobacteria</taxon>
        <taxon>Acetobacterales</taxon>
        <taxon>Acetobacteraceae</taxon>
        <taxon>Komagataeibacter</taxon>
    </lineage>
</organism>
<dbReference type="Gene3D" id="3.40.50.1240">
    <property type="entry name" value="Phosphoglycerate mutase-like"/>
    <property type="match status" value="1"/>
</dbReference>
<dbReference type="Pfam" id="PF00300">
    <property type="entry name" value="His_Phos_1"/>
    <property type="match status" value="1"/>
</dbReference>
<accession>A0A2V4R884</accession>
<reference evidence="2 3" key="1">
    <citation type="submission" date="2017-07" db="EMBL/GenBank/DDBJ databases">
        <title>A draft genome sequence of Komagataeibacter swingsii LMG 22125.</title>
        <authorList>
            <person name="Skraban J."/>
            <person name="Cleenwerck I."/>
            <person name="Vandamme P."/>
            <person name="Trcek J."/>
        </authorList>
    </citation>
    <scope>NUCLEOTIDE SEQUENCE [LARGE SCALE GENOMIC DNA]</scope>
    <source>
        <strain evidence="2 3">LMG 22125</strain>
    </source>
</reference>
<dbReference type="CDD" id="cd07067">
    <property type="entry name" value="HP_PGM_like"/>
    <property type="match status" value="1"/>
</dbReference>
<proteinExistence type="predicted"/>